<dbReference type="EMBL" id="JAHFXF010000001">
    <property type="protein sequence ID" value="KAG9701308.1"/>
    <property type="molecule type" value="Genomic_DNA"/>
</dbReference>
<feature type="non-terminal residue" evidence="2">
    <location>
        <position position="71"/>
    </location>
</feature>
<feature type="non-terminal residue" evidence="2">
    <location>
        <position position="1"/>
    </location>
</feature>
<reference evidence="2" key="2">
    <citation type="submission" date="2021-08" db="EMBL/GenBank/DDBJ databases">
        <authorList>
            <person name="Gostincar C."/>
            <person name="Sun X."/>
            <person name="Song Z."/>
            <person name="Gunde-Cimerman N."/>
        </authorList>
    </citation>
    <scope>NUCLEOTIDE SEQUENCE</scope>
    <source>
        <strain evidence="2">EXF-9911</strain>
    </source>
</reference>
<dbReference type="AlphaFoldDB" id="A0A9P8EWJ4"/>
<dbReference type="Proteomes" id="UP000779574">
    <property type="component" value="Unassembled WGS sequence"/>
</dbReference>
<evidence type="ECO:0000313" key="2">
    <source>
        <dbReference type="EMBL" id="KAG9701308.1"/>
    </source>
</evidence>
<gene>
    <name evidence="2" type="ORF">KCU76_g91</name>
</gene>
<accession>A0A9P8EWJ4</accession>
<organism evidence="2 3">
    <name type="scientific">Aureobasidium melanogenum</name>
    <name type="common">Aureobasidium pullulans var. melanogenum</name>
    <dbReference type="NCBI Taxonomy" id="46634"/>
    <lineage>
        <taxon>Eukaryota</taxon>
        <taxon>Fungi</taxon>
        <taxon>Dikarya</taxon>
        <taxon>Ascomycota</taxon>
        <taxon>Pezizomycotina</taxon>
        <taxon>Dothideomycetes</taxon>
        <taxon>Dothideomycetidae</taxon>
        <taxon>Dothideales</taxon>
        <taxon>Saccotheciaceae</taxon>
        <taxon>Aureobasidium</taxon>
    </lineage>
</organism>
<reference evidence="2" key="1">
    <citation type="journal article" date="2021" name="J Fungi (Basel)">
        <title>Virulence traits and population genomics of the black yeast Aureobasidium melanogenum.</title>
        <authorList>
            <person name="Cernosa A."/>
            <person name="Sun X."/>
            <person name="Gostincar C."/>
            <person name="Fang C."/>
            <person name="Gunde-Cimerman N."/>
            <person name="Song Z."/>
        </authorList>
    </citation>
    <scope>NUCLEOTIDE SEQUENCE</scope>
    <source>
        <strain evidence="2">EXF-9911</strain>
    </source>
</reference>
<evidence type="ECO:0000313" key="3">
    <source>
        <dbReference type="Proteomes" id="UP000779574"/>
    </source>
</evidence>
<name>A0A9P8EWJ4_AURME</name>
<sequence>LSKHTAASTLREKREHISHDKNLGEEFSSDQRAGFSSCEVEDTAKFHVYACCKEALAAYPMTSTVAGHVSL</sequence>
<proteinExistence type="predicted"/>
<protein>
    <submittedName>
        <fullName evidence="2">Uncharacterized protein</fullName>
    </submittedName>
</protein>
<feature type="compositionally biased region" description="Basic and acidic residues" evidence="1">
    <location>
        <begin position="10"/>
        <end position="24"/>
    </location>
</feature>
<comment type="caution">
    <text evidence="2">The sequence shown here is derived from an EMBL/GenBank/DDBJ whole genome shotgun (WGS) entry which is preliminary data.</text>
</comment>
<feature type="region of interest" description="Disordered" evidence="1">
    <location>
        <begin position="1"/>
        <end position="32"/>
    </location>
</feature>
<evidence type="ECO:0000256" key="1">
    <source>
        <dbReference type="SAM" id="MobiDB-lite"/>
    </source>
</evidence>